<accession>A0A942UTW5</accession>
<evidence type="ECO:0000313" key="2">
    <source>
        <dbReference type="EMBL" id="MBS4537900.1"/>
    </source>
</evidence>
<proteinExistence type="predicted"/>
<feature type="region of interest" description="Disordered" evidence="1">
    <location>
        <begin position="170"/>
        <end position="194"/>
    </location>
</feature>
<name>A0A942UTW5_9FIRM</name>
<keyword evidence="3" id="KW-1185">Reference proteome</keyword>
<gene>
    <name evidence="2" type="ORF">GOQ27_05470</name>
</gene>
<dbReference type="EMBL" id="WSFT01000024">
    <property type="protein sequence ID" value="MBS4537900.1"/>
    <property type="molecule type" value="Genomic_DNA"/>
</dbReference>
<organism evidence="2 3">
    <name type="scientific">Anaeromonas frigoriresistens</name>
    <dbReference type="NCBI Taxonomy" id="2683708"/>
    <lineage>
        <taxon>Bacteria</taxon>
        <taxon>Bacillati</taxon>
        <taxon>Bacillota</taxon>
        <taxon>Tissierellia</taxon>
        <taxon>Tissierellales</taxon>
        <taxon>Thermohalobacteraceae</taxon>
        <taxon>Anaeromonas</taxon>
    </lineage>
</organism>
<evidence type="ECO:0000256" key="1">
    <source>
        <dbReference type="SAM" id="MobiDB-lite"/>
    </source>
</evidence>
<reference evidence="2" key="1">
    <citation type="submission" date="2019-12" db="EMBL/GenBank/DDBJ databases">
        <title>Clostridiaceae gen. nov. sp. nov., isolated from sediment in Xinjiang, China.</title>
        <authorList>
            <person name="Zhang R."/>
        </authorList>
    </citation>
    <scope>NUCLEOTIDE SEQUENCE</scope>
    <source>
        <strain evidence="2">D2Q-11</strain>
    </source>
</reference>
<comment type="caution">
    <text evidence="2">The sequence shown here is derived from an EMBL/GenBank/DDBJ whole genome shotgun (WGS) entry which is preliminary data.</text>
</comment>
<evidence type="ECO:0000313" key="3">
    <source>
        <dbReference type="Proteomes" id="UP000724672"/>
    </source>
</evidence>
<protein>
    <submittedName>
        <fullName evidence="2">Uncharacterized protein</fullName>
    </submittedName>
</protein>
<sequence>MSSLKYLRKFIILEPTETRNKIKGYSKIEIRDGRGKLEINLDGISDVNKGYDIFLLTEKGLKSNVARFGTIYDTGNGKAFYKNDFNPKNVLKSDKSIDDYNIVAVKHSDSEILYGFIHREEKGKDIKSLLVEDDSKEEKEEKYVEEVDIEEEQEHEDEFTLEVNLHTEVGEEVESKKEEKELEEIEEQEHEDKLTSEVNLYTEVEEEKEEVEDVEAKVEEEKEEVEKDVEAKIEKEVEIEQADEETEESHHEVEHDDKVNLKEKIKYEETTEGLNYPSADDNIEDYYLEKSQKDLEEYKKYQQYKSRENIDNYNNEYGYSINNNSEENINNKMDSYSLNILNYFNEVEPFKINLNEYRFWEITEDSVNIRRGFLPYYNYVVNMHYPYTIMNRMSTSSRQIRKYKHYLFGVVAENDRDVKHFVYGIPGKFSRQEQPYRGMSGFTTWLERSDSNKDNKLGYWLIHIDAKTGRIVTPLRPTNPLE</sequence>
<dbReference type="RefSeq" id="WP_203365830.1">
    <property type="nucleotide sequence ID" value="NZ_WSFT01000024.1"/>
</dbReference>
<dbReference type="Proteomes" id="UP000724672">
    <property type="component" value="Unassembled WGS sequence"/>
</dbReference>
<dbReference type="AlphaFoldDB" id="A0A942UTW5"/>